<organism evidence="1 2">
    <name type="scientific">Horticoccus luteus</name>
    <dbReference type="NCBI Taxonomy" id="2862869"/>
    <lineage>
        <taxon>Bacteria</taxon>
        <taxon>Pseudomonadati</taxon>
        <taxon>Verrucomicrobiota</taxon>
        <taxon>Opitutia</taxon>
        <taxon>Opitutales</taxon>
        <taxon>Opitutaceae</taxon>
        <taxon>Horticoccus</taxon>
    </lineage>
</organism>
<reference evidence="1" key="1">
    <citation type="submission" date="2021-08" db="EMBL/GenBank/DDBJ databases">
        <title>Genome of a novel bacterium of the phylum Verrucomicrobia, Oleiharenicola sp. KSB-15.</title>
        <authorList>
            <person name="Chung J.-H."/>
            <person name="Ahn J.-H."/>
            <person name="Yoon Y."/>
            <person name="Kim D.-Y."/>
            <person name="An S.-H."/>
            <person name="Park I."/>
            <person name="Yeon J."/>
        </authorList>
    </citation>
    <scope>NUCLEOTIDE SEQUENCE</scope>
    <source>
        <strain evidence="1">KSB-15</strain>
    </source>
</reference>
<sequence length="343" mass="37638">MCASPSNPPAAAPRTTLEFLDAPAHPVIGPDHPELAGNRYGFEGGSVIYESGVFHLFTAEMADDPFWAKMRLAHWSSPDGANWQRVGTLYETPGTMIPGDTRFSLWSPMPIFNAAEDRWNLFYIAYRPGFGAGEGLHMDGRVWRAISQQPGRSGIGGPYRDDGIVLQPDADSQPWEGQQGTDSFYPWPVGGKWRAFYGSHNHVPHTPWLVGLAEAPALAGPWRRCPGVNPSPIEPHFIENPIVVSTAAGFIAIYDNCLSDAGTPYLPDGRHVGYSVSTDSVHWPQGRSVAVQPEGPANWSDDVRTPLCLVSTGDDHCTMIYTAKLRDRNFWGVGLARLRLRTS</sequence>
<dbReference type="SUPFAM" id="SSF75005">
    <property type="entry name" value="Arabinanase/levansucrase/invertase"/>
    <property type="match status" value="1"/>
</dbReference>
<dbReference type="KEGG" id="ole:K0B96_12810"/>
<dbReference type="EMBL" id="CP080507">
    <property type="protein sequence ID" value="QYM78179.1"/>
    <property type="molecule type" value="Genomic_DNA"/>
</dbReference>
<evidence type="ECO:0008006" key="3">
    <source>
        <dbReference type="Google" id="ProtNLM"/>
    </source>
</evidence>
<name>A0A8F9TS32_9BACT</name>
<proteinExistence type="predicted"/>
<dbReference type="InterPro" id="IPR023296">
    <property type="entry name" value="Glyco_hydro_beta-prop_sf"/>
</dbReference>
<dbReference type="Gene3D" id="2.115.10.20">
    <property type="entry name" value="Glycosyl hydrolase domain, family 43"/>
    <property type="match status" value="1"/>
</dbReference>
<dbReference type="Proteomes" id="UP000825051">
    <property type="component" value="Chromosome"/>
</dbReference>
<accession>A0A8F9TS32</accession>
<evidence type="ECO:0000313" key="1">
    <source>
        <dbReference type="EMBL" id="QYM78179.1"/>
    </source>
</evidence>
<dbReference type="RefSeq" id="WP_220161283.1">
    <property type="nucleotide sequence ID" value="NZ_CP080507.1"/>
</dbReference>
<evidence type="ECO:0000313" key="2">
    <source>
        <dbReference type="Proteomes" id="UP000825051"/>
    </source>
</evidence>
<gene>
    <name evidence="1" type="ORF">K0B96_12810</name>
</gene>
<protein>
    <recommendedName>
        <fullName evidence="3">Glycosyl hydrolase family 43</fullName>
    </recommendedName>
</protein>
<keyword evidence="2" id="KW-1185">Reference proteome</keyword>
<dbReference type="AlphaFoldDB" id="A0A8F9TS32"/>